<dbReference type="Pfam" id="PF13175">
    <property type="entry name" value="AAA_15"/>
    <property type="match status" value="2"/>
</dbReference>
<dbReference type="PANTHER" id="PTHR43581">
    <property type="entry name" value="ATP/GTP PHOSPHATASE"/>
    <property type="match status" value="1"/>
</dbReference>
<dbReference type="AlphaFoldDB" id="A0A1W2M4Y4"/>
<organism evidence="2 3">
    <name type="scientific">Amycolatopsis keratiniphila subsp. keratiniphila</name>
    <dbReference type="NCBI Taxonomy" id="227715"/>
    <lineage>
        <taxon>Bacteria</taxon>
        <taxon>Bacillati</taxon>
        <taxon>Actinomycetota</taxon>
        <taxon>Actinomycetes</taxon>
        <taxon>Pseudonocardiales</taxon>
        <taxon>Pseudonocardiaceae</taxon>
        <taxon>Amycolatopsis</taxon>
        <taxon>Amycolatopsis japonica group</taxon>
    </lineage>
</organism>
<comment type="caution">
    <text evidence="2">The sequence shown here is derived from an EMBL/GenBank/DDBJ whole genome shotgun (WGS) entry which is preliminary data.</text>
</comment>
<feature type="domain" description="Endonuclease GajA/Old nuclease/RecF-like AAA" evidence="1">
    <location>
        <begin position="1"/>
        <end position="48"/>
    </location>
</feature>
<dbReference type="EMBL" id="LQMT02000002">
    <property type="protein sequence ID" value="ONF75018.1"/>
    <property type="molecule type" value="Genomic_DNA"/>
</dbReference>
<dbReference type="SUPFAM" id="SSF52540">
    <property type="entry name" value="P-loop containing nucleoside triphosphate hydrolases"/>
    <property type="match status" value="1"/>
</dbReference>
<reference evidence="2 3" key="1">
    <citation type="submission" date="2016-12" db="EMBL/GenBank/DDBJ databases">
        <title>Amycolatopsis keratiniphila subsp. keratiniphila genome sequencing and assembly.</title>
        <authorList>
            <person name="Mayilraj S."/>
            <person name="Kaur N."/>
        </authorList>
    </citation>
    <scope>NUCLEOTIDE SEQUENCE [LARGE SCALE GENOMIC DNA]</scope>
    <source>
        <strain evidence="2 3">DSM 44409</strain>
    </source>
</reference>
<dbReference type="InterPro" id="IPR041685">
    <property type="entry name" value="AAA_GajA/Old/RecF-like"/>
</dbReference>
<accession>A0A1W2M4Y4</accession>
<dbReference type="OrthoDB" id="3237462at2"/>
<dbReference type="InterPro" id="IPR027417">
    <property type="entry name" value="P-loop_NTPase"/>
</dbReference>
<evidence type="ECO:0000313" key="3">
    <source>
        <dbReference type="Proteomes" id="UP000076660"/>
    </source>
</evidence>
<dbReference type="Gene3D" id="3.40.50.300">
    <property type="entry name" value="P-loop containing nucleotide triphosphate hydrolases"/>
    <property type="match status" value="2"/>
</dbReference>
<dbReference type="Proteomes" id="UP000076660">
    <property type="component" value="Unassembled WGS sequence"/>
</dbReference>
<gene>
    <name evidence="2" type="ORF">AVR91_0200430</name>
</gene>
<evidence type="ECO:0000313" key="2">
    <source>
        <dbReference type="EMBL" id="ONF75018.1"/>
    </source>
</evidence>
<dbReference type="RefSeq" id="WP_063271694.1">
    <property type="nucleotide sequence ID" value="NZ_LQMT02000002.1"/>
</dbReference>
<protein>
    <recommendedName>
        <fullName evidence="1">Endonuclease GajA/Old nuclease/RecF-like AAA domain-containing protein</fullName>
    </recommendedName>
</protein>
<feature type="domain" description="Endonuclease GajA/Old nuclease/RecF-like AAA" evidence="1">
    <location>
        <begin position="258"/>
        <end position="338"/>
    </location>
</feature>
<dbReference type="PANTHER" id="PTHR43581:SF4">
    <property type="entry name" value="ATP_GTP PHOSPHATASE"/>
    <property type="match status" value="1"/>
</dbReference>
<dbReference type="InterPro" id="IPR051396">
    <property type="entry name" value="Bact_Antivir_Def_Nuclease"/>
</dbReference>
<sequence>MKLVSVEARNFRSLRKVCVPVREFLTVVIGENNGGKSNLLDVIRLVTDPLDGRRDRYWDADDVARMPGVDEVSLTATYEVTAFEQRGTYSQGLLEDMKSVRYKVSYSPPVGTEIRGKVHWVAGHGRSTDRDPEPEARGRLRHVYLPPLRDAQRELNSGSGSRLRVILNYLLAELKVEEPEFVGEMRETLEAIRTSSRAGSVLKGVETAVRTPLADVSAGASPQDADVSFADPTLLSIARSLRIRMADQGLAPRDIVGSGLGYANLLYIATVVAELRAARDHDLTVFLVEEPEAHLHPQLQTLLVEYLRDAAEASANDPVSPDHAGRIQVIVTTHSPLITSSVAVEDLVVVKRKRLDASAEQECLDTTSALTSETGPSLGELLSLFETKTIPLAKLDLAGGHAKLKRYLDATRSAMLFGPRVVLVEGIAESLLLPVFGRQVLRRPPATPLFPTGRNAKTVGDEQMAQDRASWARFVGTTVVAIDGVDFGPYVRVLLTEFDEGRIAERVAVITDEDPAVLADRRTLLGDLASELGASERLKVFMAKPTLEPELLAASTSNRDVIEKAFNRQRPKVGPEVWEEIKKLTDGDQILAAFLDEFQKKNLRKGDFAQDIAELSAQQEGFTVPSYLKEAIIWISEAQQ</sequence>
<name>A0A1W2M4Y4_9PSEU</name>
<evidence type="ECO:0000259" key="1">
    <source>
        <dbReference type="Pfam" id="PF13175"/>
    </source>
</evidence>
<proteinExistence type="predicted"/>